<reference evidence="1" key="1">
    <citation type="submission" date="2022-10" db="EMBL/GenBank/DDBJ databases">
        <title>Complete Genome of Trichothecium roseum strain YXFP-22015, a Plant Pathogen Isolated from Citrus.</title>
        <authorList>
            <person name="Wang Y."/>
            <person name="Zhu L."/>
        </authorList>
    </citation>
    <scope>NUCLEOTIDE SEQUENCE</scope>
    <source>
        <strain evidence="1">YXFP-22015</strain>
    </source>
</reference>
<name>A0ACC0UXQ9_9HYPO</name>
<sequence length="691" mass="76305">MDFNATPRKLWEHPDPKSTAMWRFMQDLNRLHGLKLQTFDELYKWSCDNRAAFWDEVWKQAGWIHEGTYATVVDESIPVSRLPRWFHGVRINIAENFLLSSDASIKRDDEVAVTEVREGNVDVRQVTWRELREGAGRLAAALVARGLKAGDRVVVVGAHSLTTLLVFLATTWCGGVFSSSSTDMGVGGLLQRTTQIEPKFVFFDDGAQYNGKTIDLRDKISGMAEGIKGAPNFQSIVVIRRFAEPLDTSAIPHTERLEDFISSSTTSTTKPPPFTRVDFQDPAMVYYSSGTTGTPKAIVHGVGTLLASMWKEGVLHRDRGPGDVGLQYTTTGWIMYLSSISQIALGGRAILYDGSPFIGGIDVLLRVADEQGATMLGISPRWMGELMKRGVVPRDRFKLAKLKKVVSTGMVLSEQLFEWFYDVAFPREVHLCNITGGTDIAGCFGIDNPLTPLYVGGCQGPSLAVPISVYPHDATSPSDVRPLPAGTPGDLVATAAFPNVPVSLWNDTSPAPGEKYRSSYFSRYEGVWAQGDFCALHPRTGQLVMLGRSDGVLNPSGVRFGSADIYAVVERWFADEVAESICVGQRRPQDVDESVVLFLLMRPGVALDKDLVARIRAKIAADLTKRHVPRYVFEMPEVPVTVNMKKVELPVKHIISGSSIKPSGTLLNPQSLEFFYRFQKVEKLTEPQAKL</sequence>
<accession>A0ACC0UXQ9</accession>
<gene>
    <name evidence="1" type="ORF">N3K66_006831</name>
</gene>
<proteinExistence type="predicted"/>
<comment type="caution">
    <text evidence="1">The sequence shown here is derived from an EMBL/GenBank/DDBJ whole genome shotgun (WGS) entry which is preliminary data.</text>
</comment>
<keyword evidence="2" id="KW-1185">Reference proteome</keyword>
<dbReference type="EMBL" id="CM047945">
    <property type="protein sequence ID" value="KAI9898471.1"/>
    <property type="molecule type" value="Genomic_DNA"/>
</dbReference>
<organism evidence="1 2">
    <name type="scientific">Trichothecium roseum</name>
    <dbReference type="NCBI Taxonomy" id="47278"/>
    <lineage>
        <taxon>Eukaryota</taxon>
        <taxon>Fungi</taxon>
        <taxon>Dikarya</taxon>
        <taxon>Ascomycota</taxon>
        <taxon>Pezizomycotina</taxon>
        <taxon>Sordariomycetes</taxon>
        <taxon>Hypocreomycetidae</taxon>
        <taxon>Hypocreales</taxon>
        <taxon>Hypocreales incertae sedis</taxon>
        <taxon>Trichothecium</taxon>
    </lineage>
</organism>
<dbReference type="Proteomes" id="UP001163324">
    <property type="component" value="Chromosome 6"/>
</dbReference>
<evidence type="ECO:0000313" key="1">
    <source>
        <dbReference type="EMBL" id="KAI9898471.1"/>
    </source>
</evidence>
<evidence type="ECO:0000313" key="2">
    <source>
        <dbReference type="Proteomes" id="UP001163324"/>
    </source>
</evidence>
<protein>
    <submittedName>
        <fullName evidence="1">Uncharacterized protein</fullName>
    </submittedName>
</protein>